<dbReference type="EMBL" id="KC770997">
    <property type="protein sequence ID" value="AGT45848.1"/>
    <property type="molecule type" value="Genomic_DNA"/>
</dbReference>
<dbReference type="PANTHER" id="PTHR43056">
    <property type="entry name" value="PEPTIDASE S9 PROLYL OLIGOPEPTIDASE"/>
    <property type="match status" value="1"/>
</dbReference>
<dbReference type="Gene3D" id="2.60.120.260">
    <property type="entry name" value="Galactose-binding domain-like"/>
    <property type="match status" value="1"/>
</dbReference>
<dbReference type="Pfam" id="PF08530">
    <property type="entry name" value="PepX_C"/>
    <property type="match status" value="1"/>
</dbReference>
<evidence type="ECO:0000259" key="3">
    <source>
        <dbReference type="SMART" id="SM00939"/>
    </source>
</evidence>
<dbReference type="InterPro" id="IPR050585">
    <property type="entry name" value="Xaa-Pro_dipeptidyl-ppase/CocE"/>
</dbReference>
<dbReference type="Pfam" id="PF02129">
    <property type="entry name" value="Peptidase_S15"/>
    <property type="match status" value="1"/>
</dbReference>
<organism evidence="4">
    <name type="scientific">uncultured marine bacterium PPT_M1</name>
    <dbReference type="NCBI Taxonomy" id="1381396"/>
    <lineage>
        <taxon>Bacteria</taxon>
        <taxon>environmental samples</taxon>
    </lineage>
</organism>
<dbReference type="GO" id="GO:0008239">
    <property type="term" value="F:dipeptidyl-peptidase activity"/>
    <property type="evidence" value="ECO:0007669"/>
    <property type="project" value="InterPro"/>
</dbReference>
<protein>
    <submittedName>
        <fullName evidence="4">X-Pro dipeptidyl-peptidase C-terminal domain protein</fullName>
    </submittedName>
</protein>
<dbReference type="Gene3D" id="1.10.3020.10">
    <property type="entry name" value="alpha-amino acid ester hydrolase ( Helical cap domain)"/>
    <property type="match status" value="1"/>
</dbReference>
<gene>
    <name evidence="4" type="ORF">PPT_M1_03</name>
</gene>
<evidence type="ECO:0000313" key="4">
    <source>
        <dbReference type="EMBL" id="AGT45848.1"/>
    </source>
</evidence>
<dbReference type="SUPFAM" id="SSF49785">
    <property type="entry name" value="Galactose-binding domain-like"/>
    <property type="match status" value="1"/>
</dbReference>
<dbReference type="InterPro" id="IPR000383">
    <property type="entry name" value="Xaa-Pro-like_dom"/>
</dbReference>
<dbReference type="InterPro" id="IPR008979">
    <property type="entry name" value="Galactose-bd-like_sf"/>
</dbReference>
<dbReference type="NCBIfam" id="TIGR00976">
    <property type="entry name" value="CocE_NonD"/>
    <property type="match status" value="1"/>
</dbReference>
<sequence length="608" mass="67908">MQILKRALLLTGLLGCSVLVLPRLPGSEALLELIRVEGRVPVAMRDGVKLYADIYRPRREGKFPVLVVRTPYGVQRDGMHESKIRFAQSGYAVVIQDTRGRYESEGKWEPFRNEAEDGYDTIQWAAQQPWSNGKVATEGGSYLGHVQWRAASQAPPNLVTAFPAVASTSIYHNWAYFGGAFRLSFNYGWGAVRMPQRIMLPQFWHDAAFAPEEWRYQNILWHLPLGTGDLVSANQTVQHYRDWLKHQSYDGYWKAISDEEKFSSIKVPVHTHGGWFDIFLAGTLNGFTGMRTQGGSELARRETKMTVGPWGHGASQKFGDVDFGPTAMRSLSERELQWYNHYLKGEANGIDREPPVEIFYMGINQWRHEKDWPLPGTKYTEFYLASDGKANTARGDGRLGQEKPVGANSDQYLYDPNQPVPTVGGNNCCGTPTLAGPRDQRPVESRHDVLVYTSAILKQPLAIAGPVKMKLHAATDGPDTDFVAKLVDVHPNGFAMNVAEGILRARFRKGLDQMELLKAGQAYEFVIDMAGTANVFLPGHRIRVDIASSHFPQFDRNPNTGEDLGASDKVRIARQTVFHSADKASHILLPVVEVPVSEKLGETLSGQR</sequence>
<dbReference type="InterPro" id="IPR005674">
    <property type="entry name" value="CocE/Ser_esterase"/>
</dbReference>
<dbReference type="InterPro" id="IPR013736">
    <property type="entry name" value="Xaa-Pro_dipept_C"/>
</dbReference>
<dbReference type="Gene3D" id="3.40.50.1820">
    <property type="entry name" value="alpha/beta hydrolase"/>
    <property type="match status" value="1"/>
</dbReference>
<feature type="region of interest" description="Disordered" evidence="2">
    <location>
        <begin position="391"/>
        <end position="411"/>
    </location>
</feature>
<dbReference type="SUPFAM" id="SSF53474">
    <property type="entry name" value="alpha/beta-Hydrolases"/>
    <property type="match status" value="1"/>
</dbReference>
<dbReference type="PANTHER" id="PTHR43056:SF10">
    <property type="entry name" value="COCE_NOND FAMILY, PUTATIVE (AFU_ORTHOLOGUE AFUA_7G00600)-RELATED"/>
    <property type="match status" value="1"/>
</dbReference>
<dbReference type="AlphaFoldDB" id="A0A067XRQ8"/>
<keyword evidence="1" id="KW-0378">Hydrolase</keyword>
<evidence type="ECO:0000256" key="1">
    <source>
        <dbReference type="ARBA" id="ARBA00022801"/>
    </source>
</evidence>
<reference evidence="4" key="1">
    <citation type="submission" date="2013-03" db="EMBL/GenBank/DDBJ databases">
        <authorList>
            <person name="Tan H."/>
            <person name="Mooij M.J."/>
            <person name="Barret M."/>
            <person name="O'Gara F."/>
        </authorList>
    </citation>
    <scope>NUCLEOTIDE SEQUENCE</scope>
</reference>
<dbReference type="SMART" id="SM00939">
    <property type="entry name" value="PepX_C"/>
    <property type="match status" value="1"/>
</dbReference>
<name>A0A067XRQ8_9BACT</name>
<dbReference type="InterPro" id="IPR029058">
    <property type="entry name" value="AB_hydrolase_fold"/>
</dbReference>
<proteinExistence type="predicted"/>
<evidence type="ECO:0000256" key="2">
    <source>
        <dbReference type="SAM" id="MobiDB-lite"/>
    </source>
</evidence>
<feature type="domain" description="Xaa-Pro dipeptidyl-peptidase C-terminal" evidence="3">
    <location>
        <begin position="336"/>
        <end position="588"/>
    </location>
</feature>
<accession>A0A067XRQ8</accession>